<organism evidence="11 12">
    <name type="scientific">Nocardioides deserti</name>
    <dbReference type="NCBI Taxonomy" id="1588644"/>
    <lineage>
        <taxon>Bacteria</taxon>
        <taxon>Bacillati</taxon>
        <taxon>Actinomycetota</taxon>
        <taxon>Actinomycetes</taxon>
        <taxon>Propionibacteriales</taxon>
        <taxon>Nocardioidaceae</taxon>
        <taxon>Nocardioides</taxon>
    </lineage>
</organism>
<dbReference type="PROSITE" id="PS51068">
    <property type="entry name" value="FPG_CAT"/>
    <property type="match status" value="1"/>
</dbReference>
<evidence type="ECO:0000256" key="9">
    <source>
        <dbReference type="ARBA" id="ARBA00023295"/>
    </source>
</evidence>
<keyword evidence="9" id="KW-0326">Glycosidase</keyword>
<keyword evidence="7" id="KW-0456">Lyase</keyword>
<dbReference type="Proteomes" id="UP000604001">
    <property type="component" value="Unassembled WGS sequence"/>
</dbReference>
<dbReference type="RefSeq" id="WP_186347067.1">
    <property type="nucleotide sequence ID" value="NZ_BMMR01000010.1"/>
</dbReference>
<evidence type="ECO:0000256" key="8">
    <source>
        <dbReference type="ARBA" id="ARBA00023268"/>
    </source>
</evidence>
<evidence type="ECO:0000259" key="10">
    <source>
        <dbReference type="PROSITE" id="PS51068"/>
    </source>
</evidence>
<dbReference type="Pfam" id="PF06831">
    <property type="entry name" value="H2TH"/>
    <property type="match status" value="1"/>
</dbReference>
<dbReference type="PANTHER" id="PTHR42697">
    <property type="entry name" value="ENDONUCLEASE 8"/>
    <property type="match status" value="1"/>
</dbReference>
<evidence type="ECO:0000256" key="5">
    <source>
        <dbReference type="ARBA" id="ARBA00023125"/>
    </source>
</evidence>
<dbReference type="InterPro" id="IPR035937">
    <property type="entry name" value="FPG_N"/>
</dbReference>
<dbReference type="InterPro" id="IPR015886">
    <property type="entry name" value="H2TH_FPG"/>
</dbReference>
<dbReference type="SMART" id="SM01232">
    <property type="entry name" value="H2TH"/>
    <property type="match status" value="1"/>
</dbReference>
<dbReference type="InterPro" id="IPR012319">
    <property type="entry name" value="FPG_cat"/>
</dbReference>
<evidence type="ECO:0000256" key="3">
    <source>
        <dbReference type="ARBA" id="ARBA00022763"/>
    </source>
</evidence>
<evidence type="ECO:0000313" key="12">
    <source>
        <dbReference type="Proteomes" id="UP000604001"/>
    </source>
</evidence>
<proteinExistence type="inferred from homology"/>
<gene>
    <name evidence="11" type="ORF">H7344_16300</name>
</gene>
<dbReference type="Gene3D" id="3.20.190.10">
    <property type="entry name" value="MutM-like, N-terminal"/>
    <property type="match status" value="1"/>
</dbReference>
<feature type="domain" description="Formamidopyrimidine-DNA glycosylase catalytic" evidence="10">
    <location>
        <begin position="2"/>
        <end position="92"/>
    </location>
</feature>
<dbReference type="SMART" id="SM00898">
    <property type="entry name" value="Fapy_DNA_glyco"/>
    <property type="match status" value="1"/>
</dbReference>
<keyword evidence="12" id="KW-1185">Reference proteome</keyword>
<evidence type="ECO:0000256" key="7">
    <source>
        <dbReference type="ARBA" id="ARBA00023239"/>
    </source>
</evidence>
<evidence type="ECO:0000256" key="1">
    <source>
        <dbReference type="ARBA" id="ARBA00009409"/>
    </source>
</evidence>
<keyword evidence="6" id="KW-0234">DNA repair</keyword>
<dbReference type="InterPro" id="IPR010979">
    <property type="entry name" value="Ribosomal_uS13-like_H2TH"/>
</dbReference>
<keyword evidence="5" id="KW-0238">DNA-binding</keyword>
<dbReference type="SUPFAM" id="SSF81624">
    <property type="entry name" value="N-terminal domain of MutM-like DNA repair proteins"/>
    <property type="match status" value="1"/>
</dbReference>
<dbReference type="CDD" id="cd08970">
    <property type="entry name" value="AcNei1_N"/>
    <property type="match status" value="1"/>
</dbReference>
<evidence type="ECO:0000313" key="11">
    <source>
        <dbReference type="EMBL" id="MBC2961861.1"/>
    </source>
</evidence>
<protein>
    <recommendedName>
        <fullName evidence="2">DNA-(apurinic or apyrimidinic site) lyase</fullName>
        <ecNumber evidence="2">4.2.99.18</ecNumber>
    </recommendedName>
</protein>
<dbReference type="SUPFAM" id="SSF46946">
    <property type="entry name" value="S13-like H2TH domain"/>
    <property type="match status" value="1"/>
</dbReference>
<keyword evidence="3" id="KW-0227">DNA damage</keyword>
<accession>A0ABR6UBQ6</accession>
<dbReference type="Gene3D" id="1.10.8.50">
    <property type="match status" value="1"/>
</dbReference>
<evidence type="ECO:0000256" key="2">
    <source>
        <dbReference type="ARBA" id="ARBA00012720"/>
    </source>
</evidence>
<keyword evidence="8" id="KW-0511">Multifunctional enzyme</keyword>
<sequence>MPEGHTVHRNARDLAPLVGDRLRVSSPQGRFGEEAAQVDGAPLGSVEAWGKHLLLGLGDTRYVHVHLGMRGTWLPRPPGEPPIASARLRIEGAAGTWELVAPSTCELLDPPAAAAVVARLGPDPLRRDADREAALAALGRGRTAIGALLLDQSVVAGVGNVFRAEALHAVGVHPRTPGPAVERPVLDRLWDVLVAMMSRAVEDGRIVTVDAPDRLAVPEAEARRVYKQVHCRDCGADVVVEQVGGRTSYACPVEQPAP</sequence>
<evidence type="ECO:0000256" key="6">
    <source>
        <dbReference type="ARBA" id="ARBA00023204"/>
    </source>
</evidence>
<comment type="similarity">
    <text evidence="1">Belongs to the FPG family.</text>
</comment>
<keyword evidence="4" id="KW-0378">Hydrolase</keyword>
<reference evidence="11 12" key="1">
    <citation type="submission" date="2020-08" db="EMBL/GenBank/DDBJ databases">
        <title>novel species in genus Nocardioides.</title>
        <authorList>
            <person name="Zhang G."/>
        </authorList>
    </citation>
    <scope>NUCLEOTIDE SEQUENCE [LARGE SCALE GENOMIC DNA]</scope>
    <source>
        <strain evidence="11 12">SC8A-24</strain>
    </source>
</reference>
<dbReference type="PANTHER" id="PTHR42697:SF1">
    <property type="entry name" value="ENDONUCLEASE 8"/>
    <property type="match status" value="1"/>
</dbReference>
<evidence type="ECO:0000256" key="4">
    <source>
        <dbReference type="ARBA" id="ARBA00022801"/>
    </source>
</evidence>
<name>A0ABR6UBQ6_9ACTN</name>
<dbReference type="EC" id="4.2.99.18" evidence="2"/>
<dbReference type="Pfam" id="PF01149">
    <property type="entry name" value="Fapy_DNA_glyco"/>
    <property type="match status" value="1"/>
</dbReference>
<comment type="caution">
    <text evidence="11">The sequence shown here is derived from an EMBL/GenBank/DDBJ whole genome shotgun (WGS) entry which is preliminary data.</text>
</comment>
<dbReference type="EMBL" id="JACMYC010000013">
    <property type="protein sequence ID" value="MBC2961861.1"/>
    <property type="molecule type" value="Genomic_DNA"/>
</dbReference>